<keyword evidence="5" id="KW-1185">Reference proteome</keyword>
<reference evidence="4" key="2">
    <citation type="submission" date="2020-03" db="EMBL/GenBank/DDBJ databases">
        <title>Flavobacteriaceae bacterium strain TP-CH-4, a member of the family Flavobacteriaceae isolated from a deep-sea seamount.</title>
        <authorList>
            <person name="Zhang D.-C."/>
        </authorList>
    </citation>
    <scope>NUCLEOTIDE SEQUENCE</scope>
    <source>
        <strain evidence="4">TP-CH-4</strain>
    </source>
</reference>
<evidence type="ECO:0000256" key="2">
    <source>
        <dbReference type="SAM" id="SignalP"/>
    </source>
</evidence>
<organism evidence="4 5">
    <name type="scientific">Pelagihabitans pacificus</name>
    <dbReference type="NCBI Taxonomy" id="2696054"/>
    <lineage>
        <taxon>Bacteria</taxon>
        <taxon>Pseudomonadati</taxon>
        <taxon>Bacteroidota</taxon>
        <taxon>Flavobacteriia</taxon>
        <taxon>Flavobacteriales</taxon>
        <taxon>Flavobacteriaceae</taxon>
        <taxon>Pelagihabitans</taxon>
    </lineage>
</organism>
<keyword evidence="2" id="KW-0732">Signal</keyword>
<comment type="caution">
    <text evidence="4">The sequence shown here is derived from an EMBL/GenBank/DDBJ whole genome shotgun (WGS) entry which is preliminary data.</text>
</comment>
<evidence type="ECO:0000256" key="1">
    <source>
        <dbReference type="SAM" id="MobiDB-lite"/>
    </source>
</evidence>
<sequence length="2418" mass="271572">MKTGAKTILKSSFKGFFLFALFFLVANEAFAQDDPPKDEQETDSLLQQVDSVKTGFDLGKLVMENPESIVSKYVYDPNLDAYIYSEKVGDFNIGYPIMLTPEQYLELVRKEGIKDYFKEKADAYSGKKEGSEEARRNLLPNFYVNNNFFQSVFGGNTIEVIPQGSVAMDLGVIWQKNDNPALSPRNRTNLSFDFDQRISLSMLGKIGERLQVTANYDTEATFDFQNIVKLDYTPTEDDIIRKIEVGNVNMPLNSSLIQGAQSLFGVKTQLQFGKTTVTAVFSEQRSQNNTVVAQGGGTLNDFSLSALDYDEDKHFFLSQYFRDNYDEALENYPYIKSQIQITRLEVWVTNRSQQTLNVRNVVALQDLGEAAPEQTRVGRQNGVGLSFFNTDATIGNLPRNSANDFDPALILAGSGALNNSIRDIATVDNGFNLVAFNAGYPISQGTDYAILENARKLEQGRDYDFNSQLGYISLNQRLSNDEVLGVAFQYTFNGNVYQVGEFANGGLDATSVGSGVEPIINNNTLILKLLKSNITNISDPIWDLMMKNIYATGAFQLSQEDFKLNILFSDPTPRNYITPVVDGPGSGWPEGLEERILLDVFNLDRLNIYNDLQPGGDGFFDFVPGLTVDTRGGRIIFTKVEPFGEYLFETLANGNEDQYATPAAYNVNQERYVFRDMYALTKAAALQNPEQNKFILKGRYKSEGSNGIPIGAFNVPRGSVRVTAGGRQLQEGIDYVVNYQAGTVQILDPSLEASNTPINISVENNAVFGQQTRRFTGVNVEHQFNENFVLGGTLLNLNERPLTQKANFGIEPVNNTIFGLNGNFSTEVPFLTRLVNKLPNIDTDVPSNFSFRGEVAVLQPSSPKNADFEGETTSYLDDFEGAQALIDIRSSLGWVLASPPKVFADAAANNLEKGYNRARLAWYTIDPIFYTNQRPSSISDSDISDNTARRVFIDEVFPQVEVAQGQTRQQTTLDLAYYPRLKGPYNANPSFTEGSEQNWGGIMRSLSSTNFEQANVEFIQFWVMDPYADNIGTSPGKLVIDLGNITEDVLPDGRKQYENGLPVTPADTPARDTEWGQVPQTQALVYAFDVDEASRQAQDVGFDGLLDSEEAAIYGNDNPEDPANDNYEYFLQREGSILNRYLHFNNTQGNSPIEVTNDNRGNTTLPDVEDIDRDLTMNTVDSYYSYEIDIEPGTDIGDRYVTDVRDTVYAAPRIPDGSTRRSRWIQYKIPLSDFTDRVGGISDFRSISSMRMYLTGFTDDVVLRFATLDLVRGDWRTYTKSLRTASLGAELPPDETGSTLDVNAVNIQENEQRSPVPYVLPPGVRREQLNNNNTIVQQNEQSLSLVVNNLGPQDSRGVFKNLNIDLRQYENLKMFIHAEEVGIELRPSVAPLAGFLRIGTDFSENFYQIELPLEFTPWGSRSEEAIWPTANRMDIPLDDLKRIKSLRINLRSDNVPLSELRYYEIVNGEVVPVGEFDPRTPGRLRIGIKGNPSLGNIRSMMVGVKNVSDQVQAGEVWFNELRLAGLDNQGGWASVVAMDANIADFANVTATGSTSTSGFGAIDQMPNERAREDAISYDIVTNVNLGQLLPPKWGIQLPFNYGISEQLITPEFDPEFDDLRLDDLIDTAVSEEDAENIRERAEDYTKRTSLNLIGVRKNRGEEAEANFYDIENFTFNYSYNETQHRDFEIESLNDQSVVAGFVYNHNFKPVEVAPFAKNDSLFTGRYWQWLKELNLSLLPTSVSVNSDINRQFNRQTFRNVIPAGEDPENFLSLPELQQRNYLFNWQYAVNYSLTKSLRLNLTASNNRIVRNYLEDPNNPESEIDKALGLWDGFWDLGEPNRHSQQMQLNYEIPFAKIPALDFINAQYSYTSNYDWQRGGDALNLAVAEQQNPDVPRENLDIVSINNIQNSNSHNITASMTLQKFYDLIGLKKNDGKSVASQAPVRRDKAGNPAEGTGNTPKKTSGLWNTAVDIVTMVKRLNVNYNETNGTVLPGYTQNVGFIGSTRPTLGFVFGSQSDVRFEAARNGWLTSFDGFNEQFIRRTNKQLNITATAQPTPDITIDLVADRQFSNSLQENYELDFTTPEVYQSLTPNNFGNFSISTMMIGTAFGKSDEFDSETFEEFKQNRITIANRLVNDRGQVPGTLDDDGFPELYGKTSQDVLLPAFFAAYTGQDVNRVNLDIFREIPIPNWNIKYTGLMRNKWFKKKFKRFSVQHGYRAAYSINSFQTNLERQQLIKDGLPAVDPETNDLLPELILNNVVLTDQFNPLVRLDFEMQNSVSVLAEVRTDRALSLSLDNNLMTEINGKEYTLGLGYRVKDVQFVTNIGGNKTRLKGDLNLKADLSLRDNITIIRNLDIDNNQITAGQNLLSIKFTADYALSKNLNALFFYDHSFSQFAVSTAFPQTTINTGFTLRYNFGN</sequence>
<feature type="signal peptide" evidence="2">
    <location>
        <begin position="1"/>
        <end position="31"/>
    </location>
</feature>
<evidence type="ECO:0000259" key="3">
    <source>
        <dbReference type="Pfam" id="PF14349"/>
    </source>
</evidence>
<evidence type="ECO:0000313" key="5">
    <source>
        <dbReference type="Proteomes" id="UP000707206"/>
    </source>
</evidence>
<feature type="domain" description="Gliding motility protein SprA N-terminal" evidence="3">
    <location>
        <begin position="1119"/>
        <end position="1623"/>
    </location>
</feature>
<dbReference type="RefSeq" id="WP_152572860.1">
    <property type="nucleotide sequence ID" value="NZ_VIKU02000001.1"/>
</dbReference>
<dbReference type="Pfam" id="PF14349">
    <property type="entry name" value="SprA_N"/>
    <property type="match status" value="2"/>
</dbReference>
<dbReference type="Proteomes" id="UP000707206">
    <property type="component" value="Unassembled WGS sequence"/>
</dbReference>
<name>A0A967ASX3_9FLAO</name>
<dbReference type="InterPro" id="IPR025684">
    <property type="entry name" value="SprA_N_dom"/>
</dbReference>
<feature type="domain" description="Gliding motility protein SprA N-terminal" evidence="3">
    <location>
        <begin position="68"/>
        <end position="471"/>
    </location>
</feature>
<protein>
    <submittedName>
        <fullName evidence="4">Cell surface protein SprA</fullName>
    </submittedName>
</protein>
<reference evidence="4" key="1">
    <citation type="submission" date="2019-07" db="EMBL/GenBank/DDBJ databases">
        <authorList>
            <person name="De-Chao Zhang Q."/>
        </authorList>
    </citation>
    <scope>NUCLEOTIDE SEQUENCE</scope>
    <source>
        <strain evidence="4">TP-CH-4</strain>
    </source>
</reference>
<feature type="region of interest" description="Disordered" evidence="1">
    <location>
        <begin position="1938"/>
        <end position="1964"/>
    </location>
</feature>
<feature type="chain" id="PRO_5037753689" evidence="2">
    <location>
        <begin position="32"/>
        <end position="2418"/>
    </location>
</feature>
<proteinExistence type="predicted"/>
<dbReference type="InterPro" id="IPR026377">
    <property type="entry name" value="Cell_surface_SprA"/>
</dbReference>
<evidence type="ECO:0000313" key="4">
    <source>
        <dbReference type="EMBL" id="NHF58363.1"/>
    </source>
</evidence>
<dbReference type="NCBIfam" id="TIGR04189">
    <property type="entry name" value="surface_SprA"/>
    <property type="match status" value="1"/>
</dbReference>
<gene>
    <name evidence="4" type="primary">sprA</name>
    <name evidence="4" type="ORF">FK220_003365</name>
</gene>
<accession>A0A967ASX3</accession>
<dbReference type="EMBL" id="VIKU02000001">
    <property type="protein sequence ID" value="NHF58363.1"/>
    <property type="molecule type" value="Genomic_DNA"/>
</dbReference>